<evidence type="ECO:0000259" key="7">
    <source>
        <dbReference type="Pfam" id="PF08281"/>
    </source>
</evidence>
<dbReference type="InterPro" id="IPR007627">
    <property type="entry name" value="RNA_pol_sigma70_r2"/>
</dbReference>
<accession>F3Z476</accession>
<dbReference type="InterPro" id="IPR013249">
    <property type="entry name" value="RNA_pol_sigma70_r4_t2"/>
</dbReference>
<dbReference type="Proteomes" id="UP000007844">
    <property type="component" value="Chromosome"/>
</dbReference>
<dbReference type="InterPro" id="IPR013325">
    <property type="entry name" value="RNA_pol_sigma_r2"/>
</dbReference>
<dbReference type="GO" id="GO:0003677">
    <property type="term" value="F:DNA binding"/>
    <property type="evidence" value="ECO:0007669"/>
    <property type="project" value="UniProtKB-KW"/>
</dbReference>
<dbReference type="AlphaFoldDB" id="F3Z476"/>
<reference evidence="8 9" key="1">
    <citation type="journal article" date="2011" name="J. Bacteriol.">
        <title>Genome sequence of the mercury-methylating and pleomorphic Desulfovibrio africanus Strain Walvis Bay.</title>
        <authorList>
            <person name="Brown S.D."/>
            <person name="Wall J.D."/>
            <person name="Kucken A.M."/>
            <person name="Gilmour C.C."/>
            <person name="Podar M."/>
            <person name="Brandt C.C."/>
            <person name="Teshima H."/>
            <person name="Detter J.C."/>
            <person name="Han C.S."/>
            <person name="Land M.L."/>
            <person name="Lucas S."/>
            <person name="Han J."/>
            <person name="Pennacchio L."/>
            <person name="Nolan M."/>
            <person name="Pitluck S."/>
            <person name="Woyke T."/>
            <person name="Goodwin L."/>
            <person name="Palumbo A.V."/>
            <person name="Elias D.A."/>
        </authorList>
    </citation>
    <scope>NUCLEOTIDE SEQUENCE [LARGE SCALE GENOMIC DNA]</scope>
    <source>
        <strain evidence="8 9">Walvis Bay</strain>
    </source>
</reference>
<dbReference type="SUPFAM" id="SSF88946">
    <property type="entry name" value="Sigma2 domain of RNA polymerase sigma factors"/>
    <property type="match status" value="1"/>
</dbReference>
<keyword evidence="9" id="KW-1185">Reference proteome</keyword>
<dbReference type="HOGENOM" id="CLU_047691_12_0_7"/>
<dbReference type="SUPFAM" id="SSF88659">
    <property type="entry name" value="Sigma3 and sigma4 domains of RNA polymerase sigma factors"/>
    <property type="match status" value="1"/>
</dbReference>
<dbReference type="InterPro" id="IPR013324">
    <property type="entry name" value="RNA_pol_sigma_r3/r4-like"/>
</dbReference>
<dbReference type="eggNOG" id="COG1595">
    <property type="taxonomic scope" value="Bacteria"/>
</dbReference>
<name>F3Z476_DESAF</name>
<dbReference type="GO" id="GO:0006352">
    <property type="term" value="P:DNA-templated transcription initiation"/>
    <property type="evidence" value="ECO:0007669"/>
    <property type="project" value="InterPro"/>
</dbReference>
<dbReference type="InterPro" id="IPR014284">
    <property type="entry name" value="RNA_pol_sigma-70_dom"/>
</dbReference>
<dbReference type="GO" id="GO:0016987">
    <property type="term" value="F:sigma factor activity"/>
    <property type="evidence" value="ECO:0007669"/>
    <property type="project" value="UniProtKB-KW"/>
</dbReference>
<comment type="similarity">
    <text evidence="1">Belongs to the sigma-70 factor family. ECF subfamily.</text>
</comment>
<dbReference type="Pfam" id="PF04542">
    <property type="entry name" value="Sigma70_r2"/>
    <property type="match status" value="1"/>
</dbReference>
<dbReference type="PANTHER" id="PTHR43133:SF8">
    <property type="entry name" value="RNA POLYMERASE SIGMA FACTOR HI_1459-RELATED"/>
    <property type="match status" value="1"/>
</dbReference>
<feature type="domain" description="RNA polymerase sigma factor 70 region 4 type 2" evidence="7">
    <location>
        <begin position="118"/>
        <end position="158"/>
    </location>
</feature>
<keyword evidence="4" id="KW-0238">DNA-binding</keyword>
<dbReference type="EMBL" id="CP003221">
    <property type="protein sequence ID" value="EGJ51618.1"/>
    <property type="molecule type" value="Genomic_DNA"/>
</dbReference>
<evidence type="ECO:0000256" key="4">
    <source>
        <dbReference type="ARBA" id="ARBA00023125"/>
    </source>
</evidence>
<proteinExistence type="inferred from homology"/>
<dbReference type="Gene3D" id="1.10.10.10">
    <property type="entry name" value="Winged helix-like DNA-binding domain superfamily/Winged helix DNA-binding domain"/>
    <property type="match status" value="1"/>
</dbReference>
<dbReference type="KEGG" id="daf:Desaf_3328"/>
<feature type="domain" description="RNA polymerase sigma-70 region 2" evidence="6">
    <location>
        <begin position="13"/>
        <end position="77"/>
    </location>
</feature>
<dbReference type="Pfam" id="PF08281">
    <property type="entry name" value="Sigma70_r4_2"/>
    <property type="match status" value="1"/>
</dbReference>
<evidence type="ECO:0000256" key="3">
    <source>
        <dbReference type="ARBA" id="ARBA00023082"/>
    </source>
</evidence>
<evidence type="ECO:0000313" key="9">
    <source>
        <dbReference type="Proteomes" id="UP000007844"/>
    </source>
</evidence>
<evidence type="ECO:0000313" key="8">
    <source>
        <dbReference type="EMBL" id="EGJ51618.1"/>
    </source>
</evidence>
<keyword evidence="5" id="KW-0804">Transcription</keyword>
<organism evidence="8 9">
    <name type="scientific">Desulfocurvibacter africanus subsp. africanus str. Walvis Bay</name>
    <dbReference type="NCBI Taxonomy" id="690850"/>
    <lineage>
        <taxon>Bacteria</taxon>
        <taxon>Pseudomonadati</taxon>
        <taxon>Thermodesulfobacteriota</taxon>
        <taxon>Desulfovibrionia</taxon>
        <taxon>Desulfovibrionales</taxon>
        <taxon>Desulfovibrionaceae</taxon>
        <taxon>Desulfocurvibacter</taxon>
    </lineage>
</organism>
<protein>
    <submittedName>
        <fullName evidence="8">RNA polymerase, sigma-24 subunit, ECF subfamily</fullName>
    </submittedName>
</protein>
<evidence type="ECO:0000259" key="6">
    <source>
        <dbReference type="Pfam" id="PF04542"/>
    </source>
</evidence>
<dbReference type="Gene3D" id="1.10.1740.10">
    <property type="match status" value="1"/>
</dbReference>
<dbReference type="InterPro" id="IPR036388">
    <property type="entry name" value="WH-like_DNA-bd_sf"/>
</dbReference>
<keyword evidence="2" id="KW-0805">Transcription regulation</keyword>
<evidence type="ECO:0000256" key="1">
    <source>
        <dbReference type="ARBA" id="ARBA00010641"/>
    </source>
</evidence>
<keyword evidence="3" id="KW-0731">Sigma factor</keyword>
<evidence type="ECO:0000256" key="2">
    <source>
        <dbReference type="ARBA" id="ARBA00023015"/>
    </source>
</evidence>
<gene>
    <name evidence="8" type="ORF">Desaf_3328</name>
</gene>
<dbReference type="InterPro" id="IPR039425">
    <property type="entry name" value="RNA_pol_sigma-70-like"/>
</dbReference>
<dbReference type="NCBIfam" id="TIGR02937">
    <property type="entry name" value="sigma70-ECF"/>
    <property type="match status" value="1"/>
</dbReference>
<evidence type="ECO:0000256" key="5">
    <source>
        <dbReference type="ARBA" id="ARBA00023163"/>
    </source>
</evidence>
<dbReference type="STRING" id="690850.Desaf_3328"/>
<sequence>MGNERQFVQETVFRSHWKRLRAYLRKRLSPEDAEDVLQTAFYRLVKMDDLLQPAELISAWLFRVVKNESIDLARKKKEISFADYLSDEQHESFDDALGAMLQESRTPEDEQLRSLFWEEFEAALADLPEKQRFVFERTELKGQSFKELSEETGVAQSTLITRKRYAVLRLRERLEALRHDIRPL</sequence>
<dbReference type="PANTHER" id="PTHR43133">
    <property type="entry name" value="RNA POLYMERASE ECF-TYPE SIGMA FACTO"/>
    <property type="match status" value="1"/>
</dbReference>